<accession>A0A9X0UEQ8</accession>
<reference evidence="1" key="1">
    <citation type="submission" date="2020-08" db="EMBL/GenBank/DDBJ databases">
        <authorList>
            <person name="Hu Y."/>
            <person name="Nguyen S.V."/>
            <person name="Li F."/>
            <person name="Fanning S."/>
        </authorList>
    </citation>
    <scope>NUCLEOTIDE SEQUENCE</scope>
    <source>
        <strain evidence="1">SYSU D8009</strain>
    </source>
</reference>
<evidence type="ECO:0000313" key="1">
    <source>
        <dbReference type="EMBL" id="MBC4013750.1"/>
    </source>
</evidence>
<dbReference type="AlphaFoldDB" id="A0A9X0UEQ8"/>
<protein>
    <submittedName>
        <fullName evidence="1">Uncharacterized protein</fullName>
    </submittedName>
</protein>
<name>A0A9X0UEQ8_9PROT</name>
<dbReference type="Proteomes" id="UP000600101">
    <property type="component" value="Unassembled WGS sequence"/>
</dbReference>
<keyword evidence="2" id="KW-1185">Reference proteome</keyword>
<dbReference type="EMBL" id="JACOMF010000001">
    <property type="protein sequence ID" value="MBC4013750.1"/>
    <property type="molecule type" value="Genomic_DNA"/>
</dbReference>
<sequence length="182" mass="19604">MPDIILAQYDGSAWLVAGVDHLDALLENSLPPEVSFEIVACREPSEVDALWRYHAGAQAEHSQPWAIHPNIVRRMQGLGTGTAVAFTAWSALLNAEAQRSLGRAAEAAKAQPDAALRLIGQVDPAAGPMPAAMLQMRLQMVEDALAAAGIDRARLRRVIRNPETAGYREELADVIDIHIGEG</sequence>
<dbReference type="RefSeq" id="WP_186768527.1">
    <property type="nucleotide sequence ID" value="NZ_JACOMF010000001.1"/>
</dbReference>
<dbReference type="SUPFAM" id="SSF103088">
    <property type="entry name" value="OmpA-like"/>
    <property type="match status" value="1"/>
</dbReference>
<proteinExistence type="predicted"/>
<evidence type="ECO:0000313" key="2">
    <source>
        <dbReference type="Proteomes" id="UP000600101"/>
    </source>
</evidence>
<gene>
    <name evidence="1" type="ORF">H7965_00315</name>
</gene>
<dbReference type="InterPro" id="IPR036737">
    <property type="entry name" value="OmpA-like_sf"/>
</dbReference>
<organism evidence="1 2">
    <name type="scientific">Siccirubricoccus deserti</name>
    <dbReference type="NCBI Taxonomy" id="2013562"/>
    <lineage>
        <taxon>Bacteria</taxon>
        <taxon>Pseudomonadati</taxon>
        <taxon>Pseudomonadota</taxon>
        <taxon>Alphaproteobacteria</taxon>
        <taxon>Acetobacterales</taxon>
        <taxon>Roseomonadaceae</taxon>
        <taxon>Siccirubricoccus</taxon>
    </lineage>
</organism>
<comment type="caution">
    <text evidence="1">The sequence shown here is derived from an EMBL/GenBank/DDBJ whole genome shotgun (WGS) entry which is preliminary data.</text>
</comment>